<proteinExistence type="predicted"/>
<keyword evidence="2" id="KW-1185">Reference proteome</keyword>
<accession>A0ABX4QMK9</accession>
<dbReference type="RefSeq" id="WP_231124401.1">
    <property type="nucleotide sequence ID" value="NZ_PHHD01000001.1"/>
</dbReference>
<dbReference type="Proteomes" id="UP000232891">
    <property type="component" value="Unassembled WGS sequence"/>
</dbReference>
<name>A0ABX4QMK9_PSETO</name>
<organism evidence="1 2">
    <name type="scientific">Pseudomonas tolaasii NCPPB 2192</name>
    <dbReference type="NCBI Taxonomy" id="564423"/>
    <lineage>
        <taxon>Bacteria</taxon>
        <taxon>Pseudomonadati</taxon>
        <taxon>Pseudomonadota</taxon>
        <taxon>Gammaproteobacteria</taxon>
        <taxon>Pseudomonadales</taxon>
        <taxon>Pseudomonadaceae</taxon>
        <taxon>Pseudomonas</taxon>
    </lineage>
</organism>
<gene>
    <name evidence="1" type="ORF">ATI14_5117</name>
</gene>
<evidence type="ECO:0008006" key="3">
    <source>
        <dbReference type="Google" id="ProtNLM"/>
    </source>
</evidence>
<protein>
    <recommendedName>
        <fullName evidence="3">Ig-like domain-containing protein</fullName>
    </recommendedName>
</protein>
<reference evidence="1 2" key="1">
    <citation type="submission" date="2017-11" db="EMBL/GenBank/DDBJ databases">
        <title>Genome sequencing of a diverse group of Pseudomonas species.</title>
        <authorList>
            <person name="Loper J."/>
        </authorList>
    </citation>
    <scope>NUCLEOTIDE SEQUENCE [LARGE SCALE GENOMIC DNA]</scope>
    <source>
        <strain evidence="1 2">NCPPB 2192</strain>
    </source>
</reference>
<dbReference type="GeneID" id="55848180"/>
<sequence>MSSPSSGTTATTKVTGLNALPTLPALEVEGRLPSGVIPTALLFADLKVKLNAPWGFLPQLGETDYFEVIWHVLGSVPFDLPAKPLDGPITAADFPLEQTIPQAYFQNNNKVLVSYRIRNLFEDSLVFETSSPVEVIFDRRSPGENQTLKAPLFHTDPISELDLSTNATLAVEVPGDYSGRALNDEVLLYFMNSNALPTGLPVHAQVFAVTAGSMILNVPVAEFRKFAAFPEIYACYKLKDEAGNIGNQFSLLGRVALNLTPPVTGLLPPEVPAFEFKKLLVREDARNIVSFTVKPYGNPMAGDICIPELNGVKLAPLPVTSLPLSGQFKWTELIANGSDLQRKDNVTFRYYIRRAADLAGPGERSPLKLLNMDFTVFGRDHNLAPALLNVLLDLVNLFGAVSQVANRLDIRDVNLPVTASVVLPANPKLGDSLSLFFAGQATPVATYKVKPGDVGGVIVNFDNSIPWATVTQALGAGASLSAYYVTDNAVNQQQSASQSVTATIVPPINFPRPAFPQSLQHPNKYLACSTQPPIWVEVQIVVTPGTNVLPGDVVTVIVQGFLNYPDRNPIASTAHTISHIWGNSETAHTFLITDYENFIRPLSDFAGLSAKYSVSRKGALVGTSSAAYVQIDRKFAGSGKYCGPLGIGPK</sequence>
<evidence type="ECO:0000313" key="2">
    <source>
        <dbReference type="Proteomes" id="UP000232891"/>
    </source>
</evidence>
<evidence type="ECO:0000313" key="1">
    <source>
        <dbReference type="EMBL" id="PKA78041.1"/>
    </source>
</evidence>
<dbReference type="EMBL" id="PHHD01000001">
    <property type="protein sequence ID" value="PKA78041.1"/>
    <property type="molecule type" value="Genomic_DNA"/>
</dbReference>
<comment type="caution">
    <text evidence="1">The sequence shown here is derived from an EMBL/GenBank/DDBJ whole genome shotgun (WGS) entry which is preliminary data.</text>
</comment>